<feature type="region of interest" description="Disordered" evidence="2">
    <location>
        <begin position="557"/>
        <end position="606"/>
    </location>
</feature>
<dbReference type="RefSeq" id="XP_024332908.1">
    <property type="nucleotide sequence ID" value="XM_024487628.1"/>
</dbReference>
<dbReference type="GO" id="GO:0070210">
    <property type="term" value="C:Rpd3L-Expanded complex"/>
    <property type="evidence" value="ECO:0007669"/>
    <property type="project" value="TreeGrafter"/>
</dbReference>
<feature type="domain" description="FHA" evidence="3">
    <location>
        <begin position="372"/>
        <end position="403"/>
    </location>
</feature>
<name>A0A1X6MI83_9APHY</name>
<dbReference type="Gene3D" id="2.60.200.20">
    <property type="match status" value="1"/>
</dbReference>
<feature type="region of interest" description="Disordered" evidence="2">
    <location>
        <begin position="658"/>
        <end position="787"/>
    </location>
</feature>
<dbReference type="AlphaFoldDB" id="A0A1X6MI83"/>
<dbReference type="EMBL" id="KZ110621">
    <property type="protein sequence ID" value="OSX56114.1"/>
    <property type="molecule type" value="Genomic_DNA"/>
</dbReference>
<dbReference type="Gene3D" id="2.170.270.10">
    <property type="entry name" value="SET domain"/>
    <property type="match status" value="1"/>
</dbReference>
<dbReference type="InterPro" id="IPR001214">
    <property type="entry name" value="SET_dom"/>
</dbReference>
<protein>
    <recommendedName>
        <fullName evidence="3">FHA domain-containing protein</fullName>
    </recommendedName>
</protein>
<dbReference type="SMART" id="SM00317">
    <property type="entry name" value="SET"/>
    <property type="match status" value="1"/>
</dbReference>
<dbReference type="STRING" id="670580.A0A1X6MI83"/>
<dbReference type="PROSITE" id="PS50006">
    <property type="entry name" value="FHA_DOMAIN"/>
    <property type="match status" value="1"/>
</dbReference>
<keyword evidence="1" id="KW-0156">Chromatin regulator</keyword>
<feature type="compositionally biased region" description="Basic and acidic residues" evidence="2">
    <location>
        <begin position="755"/>
        <end position="767"/>
    </location>
</feature>
<dbReference type="SUPFAM" id="SSF82199">
    <property type="entry name" value="SET domain"/>
    <property type="match status" value="1"/>
</dbReference>
<dbReference type="InterPro" id="IPR000253">
    <property type="entry name" value="FHA_dom"/>
</dbReference>
<feature type="compositionally biased region" description="Polar residues" evidence="2">
    <location>
        <begin position="1004"/>
        <end position="1013"/>
    </location>
</feature>
<reference evidence="4 5" key="1">
    <citation type="submission" date="2017-04" db="EMBL/GenBank/DDBJ databases">
        <title>Genome Sequence of the Model Brown-Rot Fungus Postia placenta SB12.</title>
        <authorList>
            <consortium name="DOE Joint Genome Institute"/>
            <person name="Gaskell J."/>
            <person name="Kersten P."/>
            <person name="Larrondo L.F."/>
            <person name="Canessa P."/>
            <person name="Martinez D."/>
            <person name="Hibbett D."/>
            <person name="Schmoll M."/>
            <person name="Kubicek C.P."/>
            <person name="Martinez A.T."/>
            <person name="Yadav J."/>
            <person name="Master E."/>
            <person name="Magnuson J.K."/>
            <person name="James T."/>
            <person name="Yaver D."/>
            <person name="Berka R."/>
            <person name="Labutti K."/>
            <person name="Lipzen A."/>
            <person name="Aerts A."/>
            <person name="Barry K."/>
            <person name="Henrissat B."/>
            <person name="Blanchette R."/>
            <person name="Grigoriev I."/>
            <person name="Cullen D."/>
        </authorList>
    </citation>
    <scope>NUCLEOTIDE SEQUENCE [LARGE SCALE GENOMIC DNA]</scope>
    <source>
        <strain evidence="4 5">MAD-698-R-SB12</strain>
    </source>
</reference>
<keyword evidence="5" id="KW-1185">Reference proteome</keyword>
<feature type="region of interest" description="Disordered" evidence="2">
    <location>
        <begin position="24"/>
        <end position="74"/>
    </location>
</feature>
<dbReference type="InterPro" id="IPR046341">
    <property type="entry name" value="SET_dom_sf"/>
</dbReference>
<evidence type="ECO:0000313" key="4">
    <source>
        <dbReference type="EMBL" id="OSX56114.1"/>
    </source>
</evidence>
<dbReference type="OrthoDB" id="687730at2759"/>
<dbReference type="Proteomes" id="UP000194127">
    <property type="component" value="Unassembled WGS sequence"/>
</dbReference>
<feature type="region of interest" description="Disordered" evidence="2">
    <location>
        <begin position="480"/>
        <end position="500"/>
    </location>
</feature>
<feature type="compositionally biased region" description="Acidic residues" evidence="2">
    <location>
        <begin position="711"/>
        <end position="726"/>
    </location>
</feature>
<accession>A0A1X6MI83</accession>
<feature type="compositionally biased region" description="Pro residues" evidence="2">
    <location>
        <begin position="567"/>
        <end position="581"/>
    </location>
</feature>
<feature type="region of interest" description="Disordered" evidence="2">
    <location>
        <begin position="994"/>
        <end position="1019"/>
    </location>
</feature>
<dbReference type="GO" id="GO:0006355">
    <property type="term" value="P:regulation of DNA-templated transcription"/>
    <property type="evidence" value="ECO:0007669"/>
    <property type="project" value="TreeGrafter"/>
</dbReference>
<gene>
    <name evidence="4" type="ORF">POSPLADRAFT_1160980</name>
</gene>
<dbReference type="InterPro" id="IPR008984">
    <property type="entry name" value="SMAD_FHA_dom_sf"/>
</dbReference>
<feature type="region of interest" description="Disordered" evidence="2">
    <location>
        <begin position="92"/>
        <end position="112"/>
    </location>
</feature>
<feature type="compositionally biased region" description="Basic and acidic residues" evidence="2">
    <location>
        <begin position="727"/>
        <end position="741"/>
    </location>
</feature>
<feature type="region of interest" description="Disordered" evidence="2">
    <location>
        <begin position="927"/>
        <end position="948"/>
    </location>
</feature>
<dbReference type="PANTHER" id="PTHR46462:SF3">
    <property type="entry name" value="UPSET, ISOFORM A"/>
    <property type="match status" value="1"/>
</dbReference>
<evidence type="ECO:0000256" key="2">
    <source>
        <dbReference type="SAM" id="MobiDB-lite"/>
    </source>
</evidence>
<feature type="compositionally biased region" description="Pro residues" evidence="2">
    <location>
        <begin position="772"/>
        <end position="785"/>
    </location>
</feature>
<sequence length="1062" mass="117036">NPRAIDRNHAVCIQKARQRAALDLDRQKQRVSSPGVDRRARRASAAAIDGGRQSKRRRRPFINVQPTGENDIIPHDDTRERLRRAAAQWRGVTALEDESSTTTSPTTTPVLLTPGGFPSSSPIHLTPLTRSAFHSALSLSVDPSLRPPSYAVHAARSIPSSSFITPFTSTITPSTAYLSDPLNAYAHLSMPKPFVHLIGPPLDLALDARQTGNQSRFVRSGCRPNAILRPVLCPRKKRSMSAQRVEDDAEPEDEDALTFGILALRDLKAHEEVVLGWEWDDGSVIHHLPALINNPHIFPPHHLHQYRQQMMSTPHTLSSIFTTCSRGPMTRDCALALMVESVDSHTPPTLTPSPRYLHRGADVMWNIPAVARMASIVYDCRVNMIFIKDVKGSNGMFINGERLSPEGIKSEPFELKSDDIVEFGIDIVGEDNKTIIHHKVAAHVVCVFTEQEAQAAARAEAQAGPASYGVGAGGGAPPAAGAFSFAPGQPPNAPGQQRRPSLQQGLIGLGDRGGNMRAPGKSGLTFDHILSRLQGELQKSRDTGAELHSLTSAMNELHDTLGGNLPPNLPPHPSNLPPVMPPQSQQQQQESEQQQAPAAPSPSDSGSALLELQSQLRETQMSLASHVDKICSLETMLAEHAAIQHEVGFLRELMEERKREMDTSRGRSGSPSGRHHQYGRDDNMAHDQHYMSDDDDDARSVSTIVPHELDRVDEEDEEQLAAEEEEEQRRRRRDELGRPRTPEPTGMGMSDDDYDHDHDHSRYEPQQRTRSPSPPPAAPPVPIPAAVPDNISEQLTTLSKQLESALELSRSLEAQHSVAQSTISLLESKVASLESLVHDTHSQVQVQTEATEQLAEAMRSEQLPDSAAQEAEQRTRESLTEMVNEWKKHVEGRWSNMQEEWTEERERLRCAKDEWETRIRVVEDGVGSNVSKPAQPVSRVDAPTTEAKTQQLVKRPLALAVCLHGCWRGGKDEPTRSLKGMPFLITPELSVLNHPLSSPDDASGTATDSQTRSPPKDLSHFNLLAARGHRGSLMVDKTRRFGFGIAYITSSSCSGERRYPIV</sequence>
<feature type="compositionally biased region" description="Low complexity" evidence="2">
    <location>
        <begin position="582"/>
        <end position="603"/>
    </location>
</feature>
<proteinExistence type="predicted"/>
<dbReference type="GeneID" id="36332577"/>
<dbReference type="GO" id="GO:0006325">
    <property type="term" value="P:chromatin organization"/>
    <property type="evidence" value="ECO:0007669"/>
    <property type="project" value="UniProtKB-KW"/>
</dbReference>
<dbReference type="GO" id="GO:0034967">
    <property type="term" value="C:Set3 complex"/>
    <property type="evidence" value="ECO:0007669"/>
    <property type="project" value="TreeGrafter"/>
</dbReference>
<evidence type="ECO:0000313" key="5">
    <source>
        <dbReference type="Proteomes" id="UP000194127"/>
    </source>
</evidence>
<evidence type="ECO:0000259" key="3">
    <source>
        <dbReference type="PROSITE" id="PS50006"/>
    </source>
</evidence>
<dbReference type="Pfam" id="PF00498">
    <property type="entry name" value="FHA"/>
    <property type="match status" value="1"/>
</dbReference>
<feature type="non-terminal residue" evidence="4">
    <location>
        <position position="1"/>
    </location>
</feature>
<feature type="compositionally biased region" description="Low complexity" evidence="2">
    <location>
        <begin position="100"/>
        <end position="112"/>
    </location>
</feature>
<feature type="compositionally biased region" description="Basic and acidic residues" evidence="2">
    <location>
        <begin position="678"/>
        <end position="692"/>
    </location>
</feature>
<organism evidence="4 5">
    <name type="scientific">Postia placenta MAD-698-R-SB12</name>
    <dbReference type="NCBI Taxonomy" id="670580"/>
    <lineage>
        <taxon>Eukaryota</taxon>
        <taxon>Fungi</taxon>
        <taxon>Dikarya</taxon>
        <taxon>Basidiomycota</taxon>
        <taxon>Agaricomycotina</taxon>
        <taxon>Agaricomycetes</taxon>
        <taxon>Polyporales</taxon>
        <taxon>Adustoporiaceae</taxon>
        <taxon>Rhodonia</taxon>
    </lineage>
</organism>
<evidence type="ECO:0000256" key="1">
    <source>
        <dbReference type="ARBA" id="ARBA00022853"/>
    </source>
</evidence>
<dbReference type="PANTHER" id="PTHR46462">
    <property type="entry name" value="UPSET, ISOFORM A"/>
    <property type="match status" value="1"/>
</dbReference>
<dbReference type="SUPFAM" id="SSF49879">
    <property type="entry name" value="SMAD/FHA domain"/>
    <property type="match status" value="1"/>
</dbReference>